<gene>
    <name evidence="1" type="ORF">CONCODRAFT_80368</name>
</gene>
<evidence type="ECO:0000313" key="2">
    <source>
        <dbReference type="Proteomes" id="UP000070444"/>
    </source>
</evidence>
<keyword evidence="2" id="KW-1185">Reference proteome</keyword>
<reference evidence="1 2" key="1">
    <citation type="journal article" date="2015" name="Genome Biol. Evol.">
        <title>Phylogenomic analyses indicate that early fungi evolved digesting cell walls of algal ancestors of land plants.</title>
        <authorList>
            <person name="Chang Y."/>
            <person name="Wang S."/>
            <person name="Sekimoto S."/>
            <person name="Aerts A.L."/>
            <person name="Choi C."/>
            <person name="Clum A."/>
            <person name="LaButti K.M."/>
            <person name="Lindquist E.A."/>
            <person name="Yee Ngan C."/>
            <person name="Ohm R.A."/>
            <person name="Salamov A.A."/>
            <person name="Grigoriev I.V."/>
            <person name="Spatafora J.W."/>
            <person name="Berbee M.L."/>
        </authorList>
    </citation>
    <scope>NUCLEOTIDE SEQUENCE [LARGE SCALE GENOMIC DNA]</scope>
    <source>
        <strain evidence="1 2">NRRL 28638</strain>
    </source>
</reference>
<sequence>MTIPAPLRLHRKSNSFTLSTSSLPLTSPKEFRNSIVNSLKKIRSNSIIGLNSQYYNYNYSSQSSLNSYKLEPIEDFMMEYRKGFELRSEDDESEFDNIVNYGFGIHANEMQYTLKLSLTPTQIRNSNYSM</sequence>
<evidence type="ECO:0000313" key="1">
    <source>
        <dbReference type="EMBL" id="KXN66877.1"/>
    </source>
</evidence>
<protein>
    <submittedName>
        <fullName evidence="1">Uncharacterized protein</fullName>
    </submittedName>
</protein>
<organism evidence="1 2">
    <name type="scientific">Conidiobolus coronatus (strain ATCC 28846 / CBS 209.66 / NRRL 28638)</name>
    <name type="common">Delacroixia coronata</name>
    <dbReference type="NCBI Taxonomy" id="796925"/>
    <lineage>
        <taxon>Eukaryota</taxon>
        <taxon>Fungi</taxon>
        <taxon>Fungi incertae sedis</taxon>
        <taxon>Zoopagomycota</taxon>
        <taxon>Entomophthoromycotina</taxon>
        <taxon>Entomophthoromycetes</taxon>
        <taxon>Entomophthorales</taxon>
        <taxon>Ancylistaceae</taxon>
        <taxon>Conidiobolus</taxon>
    </lineage>
</organism>
<dbReference type="Proteomes" id="UP000070444">
    <property type="component" value="Unassembled WGS sequence"/>
</dbReference>
<dbReference type="EMBL" id="KQ964681">
    <property type="protein sequence ID" value="KXN66877.1"/>
    <property type="molecule type" value="Genomic_DNA"/>
</dbReference>
<proteinExistence type="predicted"/>
<name>A0A137NVU2_CONC2</name>
<accession>A0A137NVU2</accession>
<dbReference type="AlphaFoldDB" id="A0A137NVU2"/>